<name>A0A8B6GFP8_MYTGA</name>
<gene>
    <name evidence="3" type="ORF">MGAL_10B053764</name>
</gene>
<keyword evidence="1" id="KW-1133">Transmembrane helix</keyword>
<dbReference type="PROSITE" id="PS50835">
    <property type="entry name" value="IG_LIKE"/>
    <property type="match status" value="1"/>
</dbReference>
<comment type="caution">
    <text evidence="3">The sequence shown here is derived from an EMBL/GenBank/DDBJ whole genome shotgun (WGS) entry which is preliminary data.</text>
</comment>
<keyword evidence="1" id="KW-0812">Transmembrane</keyword>
<dbReference type="OrthoDB" id="6153593at2759"/>
<keyword evidence="4" id="KW-1185">Reference proteome</keyword>
<feature type="transmembrane region" description="Helical" evidence="1">
    <location>
        <begin position="197"/>
        <end position="221"/>
    </location>
</feature>
<proteinExistence type="predicted"/>
<sequence length="367" mass="41859">MQLGNQVIIHFLQWVHESELRKQIRFLNGTRSGTLRVERTNQYEDTGYYICRVSNGIPDIKRKTIQEAKMFFISEGPPDFLLDNMQVKYGAIGNLVSFWIQIYSNNELLSSTIQRYDGQNNVTSNTEQTKVLGYIIAHGVRVMVLGTKLHFEIHIQNTDDFTNYTIIVCNTRGCSNMTLELRAASNISKSPSFTFPYLQIISCILGGSLLISVILHIYFFLKRKIKSGIATDIPVDVQYDEIGKINITSANIQDLRDNVQEPASNIDLSGLEGMVDQLSSFENISSSYSSSDNSVQRLSMMNDDGSENPYQTVDPENIEIHPYSIVCSHLYENTIVFPKKILIKHSKERKPWLIIYKQTCRSTQKQL</sequence>
<evidence type="ECO:0000256" key="1">
    <source>
        <dbReference type="SAM" id="Phobius"/>
    </source>
</evidence>
<feature type="domain" description="Ig-like" evidence="2">
    <location>
        <begin position="12"/>
        <end position="66"/>
    </location>
</feature>
<organism evidence="3 4">
    <name type="scientific">Mytilus galloprovincialis</name>
    <name type="common">Mediterranean mussel</name>
    <dbReference type="NCBI Taxonomy" id="29158"/>
    <lineage>
        <taxon>Eukaryota</taxon>
        <taxon>Metazoa</taxon>
        <taxon>Spiralia</taxon>
        <taxon>Lophotrochozoa</taxon>
        <taxon>Mollusca</taxon>
        <taxon>Bivalvia</taxon>
        <taxon>Autobranchia</taxon>
        <taxon>Pteriomorphia</taxon>
        <taxon>Mytilida</taxon>
        <taxon>Mytiloidea</taxon>
        <taxon>Mytilidae</taxon>
        <taxon>Mytilinae</taxon>
        <taxon>Mytilus</taxon>
    </lineage>
</organism>
<dbReference type="InterPro" id="IPR007110">
    <property type="entry name" value="Ig-like_dom"/>
</dbReference>
<evidence type="ECO:0000313" key="4">
    <source>
        <dbReference type="Proteomes" id="UP000596742"/>
    </source>
</evidence>
<keyword evidence="1" id="KW-0472">Membrane</keyword>
<protein>
    <recommendedName>
        <fullName evidence="2">Ig-like domain-containing protein</fullName>
    </recommendedName>
</protein>
<dbReference type="Proteomes" id="UP000596742">
    <property type="component" value="Unassembled WGS sequence"/>
</dbReference>
<dbReference type="AlphaFoldDB" id="A0A8B6GFP8"/>
<evidence type="ECO:0000259" key="2">
    <source>
        <dbReference type="PROSITE" id="PS50835"/>
    </source>
</evidence>
<reference evidence="3" key="1">
    <citation type="submission" date="2018-11" db="EMBL/GenBank/DDBJ databases">
        <authorList>
            <person name="Alioto T."/>
            <person name="Alioto T."/>
        </authorList>
    </citation>
    <scope>NUCLEOTIDE SEQUENCE</scope>
</reference>
<accession>A0A8B6GFP8</accession>
<dbReference type="EMBL" id="UYJE01008340">
    <property type="protein sequence ID" value="VDI63120.1"/>
    <property type="molecule type" value="Genomic_DNA"/>
</dbReference>
<evidence type="ECO:0000313" key="3">
    <source>
        <dbReference type="EMBL" id="VDI63120.1"/>
    </source>
</evidence>